<accession>A0A2G4SIJ8</accession>
<dbReference type="STRING" id="1340429.A0A2G4SIJ8"/>
<evidence type="ECO:0000313" key="2">
    <source>
        <dbReference type="EMBL" id="PHZ08608.1"/>
    </source>
</evidence>
<dbReference type="AlphaFoldDB" id="A0A2G4SIJ8"/>
<feature type="transmembrane region" description="Helical" evidence="1">
    <location>
        <begin position="9"/>
        <end position="27"/>
    </location>
</feature>
<keyword evidence="1" id="KW-0472">Membrane</keyword>
<keyword evidence="1" id="KW-0812">Transmembrane</keyword>
<proteinExistence type="predicted"/>
<keyword evidence="1" id="KW-1133">Transmembrane helix</keyword>
<protein>
    <submittedName>
        <fullName evidence="2">Uncharacterized protein</fullName>
    </submittedName>
</protein>
<dbReference type="GeneID" id="35440561"/>
<organism evidence="2 3">
    <name type="scientific">Rhizopus microsporus ATCC 52813</name>
    <dbReference type="NCBI Taxonomy" id="1340429"/>
    <lineage>
        <taxon>Eukaryota</taxon>
        <taxon>Fungi</taxon>
        <taxon>Fungi incertae sedis</taxon>
        <taxon>Mucoromycota</taxon>
        <taxon>Mucoromycotina</taxon>
        <taxon>Mucoromycetes</taxon>
        <taxon>Mucorales</taxon>
        <taxon>Mucorineae</taxon>
        <taxon>Rhizopodaceae</taxon>
        <taxon>Rhizopus</taxon>
    </lineage>
</organism>
<keyword evidence="3" id="KW-1185">Reference proteome</keyword>
<sequence>MPGNQNRTLRYVGGAAAAGLIALSLIYHDRAIFDEVREGIKTQPGWPLVDLKG</sequence>
<dbReference type="RefSeq" id="XP_023462316.1">
    <property type="nucleotide sequence ID" value="XM_023609571.1"/>
</dbReference>
<dbReference type="EMBL" id="KZ303863">
    <property type="protein sequence ID" value="PHZ08608.1"/>
    <property type="molecule type" value="Genomic_DNA"/>
</dbReference>
<dbReference type="Proteomes" id="UP000242254">
    <property type="component" value="Unassembled WGS sequence"/>
</dbReference>
<reference evidence="2 3" key="1">
    <citation type="journal article" date="2016" name="Proc. Natl. Acad. Sci. U.S.A.">
        <title>Lipid metabolic changes in an early divergent fungus govern the establishment of a mutualistic symbiosis with endobacteria.</title>
        <authorList>
            <person name="Lastovetsky O.A."/>
            <person name="Gaspar M.L."/>
            <person name="Mondo S.J."/>
            <person name="LaButti K.M."/>
            <person name="Sandor L."/>
            <person name="Grigoriev I.V."/>
            <person name="Henry S.A."/>
            <person name="Pawlowska T.E."/>
        </authorList>
    </citation>
    <scope>NUCLEOTIDE SEQUENCE [LARGE SCALE GENOMIC DNA]</scope>
    <source>
        <strain evidence="2 3">ATCC 52813</strain>
    </source>
</reference>
<evidence type="ECO:0000313" key="3">
    <source>
        <dbReference type="Proteomes" id="UP000242254"/>
    </source>
</evidence>
<name>A0A2G4SIJ8_RHIZD</name>
<gene>
    <name evidence="2" type="ORF">RHIMIDRAFT_241368</name>
</gene>
<evidence type="ECO:0000256" key="1">
    <source>
        <dbReference type="SAM" id="Phobius"/>
    </source>
</evidence>